<keyword evidence="3 10" id="KW-0813">Transport</keyword>
<dbReference type="EC" id="3.1.-.-" evidence="10"/>
<dbReference type="GO" id="GO:0006505">
    <property type="term" value="P:GPI anchor metabolic process"/>
    <property type="evidence" value="ECO:0007669"/>
    <property type="project" value="TreeGrafter"/>
</dbReference>
<dbReference type="EMBL" id="CCKQ01005643">
    <property type="protein sequence ID" value="CDW76892.1"/>
    <property type="molecule type" value="Genomic_DNA"/>
</dbReference>
<name>A0A078A429_STYLE</name>
<evidence type="ECO:0000256" key="3">
    <source>
        <dbReference type="ARBA" id="ARBA00022448"/>
    </source>
</evidence>
<dbReference type="InParanoid" id="A0A078A429"/>
<comment type="subcellular location">
    <subcellularLocation>
        <location evidence="1">Endoplasmic reticulum membrane</location>
        <topology evidence="1">Multi-pass membrane protein</topology>
    </subcellularLocation>
</comment>
<dbReference type="SUPFAM" id="SSF53474">
    <property type="entry name" value="alpha/beta-Hydrolases"/>
    <property type="match status" value="1"/>
</dbReference>
<evidence type="ECO:0000256" key="9">
    <source>
        <dbReference type="ARBA" id="ARBA00023136"/>
    </source>
</evidence>
<feature type="transmembrane region" description="Helical" evidence="10">
    <location>
        <begin position="837"/>
        <end position="857"/>
    </location>
</feature>
<feature type="domain" description="GPI inositol-deacylase PGAP1-like alpha/beta" evidence="11">
    <location>
        <begin position="73"/>
        <end position="290"/>
    </location>
</feature>
<dbReference type="PANTHER" id="PTHR15495:SF7">
    <property type="entry name" value="GPI INOSITOL-DEACYLASE"/>
    <property type="match status" value="1"/>
</dbReference>
<comment type="similarity">
    <text evidence="2 10">Belongs to the GPI inositol-deacylase family.</text>
</comment>
<evidence type="ECO:0000256" key="7">
    <source>
        <dbReference type="ARBA" id="ARBA00022927"/>
    </source>
</evidence>
<keyword evidence="5 10" id="KW-0378">Hydrolase</keyword>
<keyword evidence="6 10" id="KW-0256">Endoplasmic reticulum</keyword>
<keyword evidence="4 10" id="KW-0812">Transmembrane</keyword>
<feature type="transmembrane region" description="Helical" evidence="10">
    <location>
        <begin position="903"/>
        <end position="923"/>
    </location>
</feature>
<dbReference type="GO" id="GO:0005789">
    <property type="term" value="C:endoplasmic reticulum membrane"/>
    <property type="evidence" value="ECO:0007669"/>
    <property type="project" value="UniProtKB-SubCell"/>
</dbReference>
<sequence>MFVTFMALFDIPEMAATFMYEHMNSEDVIPTYQFSSPKHPFYKVKRSSNAEYFYTFGTPMPGQKEHQLVYFGIPGNLGGYIQFPPIFNAIDNYTSYLNTAQRDIFYRTQHYGFDFERQPSAFSQFVVQDQAQYVASAIAQIMKSYDQNTKFSIITHSMGSLVAYVAMQSQKFPVAQLQNVFSLGGPLEEAPQLFNDGIQHYVHKAASQQSDHVLNKVIHFNFHGGPRDQLVSQNYANLFRFSNSANNISSNSLKYAFNVKSNQLKNVYQSMDHNCLFYYKHFWDTIAPIMARMSMLSDKQPEDRYLEAQRLLQINFEQDFQMQLAENINPIESISHSVKIKNIRMSEEIILNKQQLNQIEKSEAAVIMEIQLENYQDLLKVDYSRYSVQIQSNINRKSKLLVYVKSQSGKIYQINVNDSKYQSRVYHWSNLLSINIPVKLMQDSLYKEKFDSILVKVIPQTKVEYQETLMNLSPCYDKNTPIIWKQAKENYTYIEATLQDSEHKILIEDRDLLFGQQKLFQLTKDQNALFIIQTQELSSSSLPYLGTIMPVDICVQYSEDYIGQYVHNVVEIKYSDESYPELKFITRQNSCFRTYPLRRRSIQKQSMSVKIMGSGSQLTKAKLLIKPNYYQAFKESAENQKFYLVTQLITIALFLHFNLMKNNDQSLINFAIQNPLWIIFLIISINYTNATCYTLIIALGSIFDQATGNSSMQQQYSILKHQLGPVSISFVDIFVTSILTYMLLILISLAFELVKSVIQAIFKNSFFQTRPKAVIFSHYLLVLLACVACFISFKYYLYFAAVAVLVFVLIDLTIRSNIQDQKLTEWESNYEDHIQNILFPVLIYLGIFIDKYVMEIWRFQDGLIRFEYHYQEKESNYHIPCLLYMLMLMFIDISSIRQAYQSYARYIIAIISTFGMFTTGKYLHRLRPVISIGMLILSNLLVIKAAFVKGGKYFHKGDPNKKDKKD</sequence>
<dbReference type="InterPro" id="IPR012908">
    <property type="entry name" value="PGAP1-ab_dom-like"/>
</dbReference>
<feature type="transmembrane region" description="Helical" evidence="10">
    <location>
        <begin position="676"/>
        <end position="703"/>
    </location>
</feature>
<feature type="transmembrane region" description="Helical" evidence="10">
    <location>
        <begin position="929"/>
        <end position="947"/>
    </location>
</feature>
<evidence type="ECO:0000256" key="1">
    <source>
        <dbReference type="ARBA" id="ARBA00004477"/>
    </source>
</evidence>
<evidence type="ECO:0000256" key="4">
    <source>
        <dbReference type="ARBA" id="ARBA00022692"/>
    </source>
</evidence>
<dbReference type="InterPro" id="IPR039529">
    <property type="entry name" value="PGAP1/BST1"/>
</dbReference>
<accession>A0A078A429</accession>
<proteinExistence type="inferred from homology"/>
<dbReference type="Pfam" id="PF07819">
    <property type="entry name" value="PGAP1"/>
    <property type="match status" value="1"/>
</dbReference>
<dbReference type="GO" id="GO:0015031">
    <property type="term" value="P:protein transport"/>
    <property type="evidence" value="ECO:0007669"/>
    <property type="project" value="UniProtKB-KW"/>
</dbReference>
<feature type="transmembrane region" description="Helical" evidence="10">
    <location>
        <begin position="774"/>
        <end position="793"/>
    </location>
</feature>
<dbReference type="GO" id="GO:0006888">
    <property type="term" value="P:endoplasmic reticulum to Golgi vesicle-mediated transport"/>
    <property type="evidence" value="ECO:0007669"/>
    <property type="project" value="TreeGrafter"/>
</dbReference>
<reference evidence="12 13" key="1">
    <citation type="submission" date="2014-06" db="EMBL/GenBank/DDBJ databases">
        <authorList>
            <person name="Swart Estienne"/>
        </authorList>
    </citation>
    <scope>NUCLEOTIDE SEQUENCE [LARGE SCALE GENOMIC DNA]</scope>
    <source>
        <strain evidence="12 13">130c</strain>
    </source>
</reference>
<dbReference type="AlphaFoldDB" id="A0A078A429"/>
<dbReference type="Proteomes" id="UP000039865">
    <property type="component" value="Unassembled WGS sequence"/>
</dbReference>
<dbReference type="InterPro" id="IPR029058">
    <property type="entry name" value="AB_hydrolase_fold"/>
</dbReference>
<evidence type="ECO:0000259" key="11">
    <source>
        <dbReference type="Pfam" id="PF07819"/>
    </source>
</evidence>
<feature type="transmembrane region" description="Helical" evidence="10">
    <location>
        <begin position="733"/>
        <end position="754"/>
    </location>
</feature>
<keyword evidence="7 10" id="KW-0653">Protein transport</keyword>
<feature type="transmembrane region" description="Helical" evidence="10">
    <location>
        <begin position="799"/>
        <end position="816"/>
    </location>
</feature>
<evidence type="ECO:0000256" key="6">
    <source>
        <dbReference type="ARBA" id="ARBA00022824"/>
    </source>
</evidence>
<comment type="function">
    <text evidence="10">Involved in inositol deacylation of GPI-anchored proteins which plays important roles in the quality control and ER-associated degradation of GPI-anchored proteins.</text>
</comment>
<feature type="transmembrane region" description="Helical" evidence="10">
    <location>
        <begin position="877"/>
        <end position="896"/>
    </location>
</feature>
<keyword evidence="13" id="KW-1185">Reference proteome</keyword>
<keyword evidence="9 10" id="KW-0472">Membrane</keyword>
<feature type="transmembrane region" description="Helical" evidence="10">
    <location>
        <begin position="642"/>
        <end position="660"/>
    </location>
</feature>
<evidence type="ECO:0000256" key="2">
    <source>
        <dbReference type="ARBA" id="ARBA00006931"/>
    </source>
</evidence>
<dbReference type="GO" id="GO:0050185">
    <property type="term" value="F:phosphatidylinositol deacylase activity"/>
    <property type="evidence" value="ECO:0007669"/>
    <property type="project" value="TreeGrafter"/>
</dbReference>
<gene>
    <name evidence="12" type="primary">Contig8271.g8820</name>
    <name evidence="12" type="ORF">STYLEM_5857</name>
</gene>
<dbReference type="OrthoDB" id="348976at2759"/>
<evidence type="ECO:0000313" key="13">
    <source>
        <dbReference type="Proteomes" id="UP000039865"/>
    </source>
</evidence>
<evidence type="ECO:0000313" key="12">
    <source>
        <dbReference type="EMBL" id="CDW76892.1"/>
    </source>
</evidence>
<dbReference type="Gene3D" id="3.40.50.1820">
    <property type="entry name" value="alpha/beta hydrolase"/>
    <property type="match status" value="1"/>
</dbReference>
<organism evidence="12 13">
    <name type="scientific">Stylonychia lemnae</name>
    <name type="common">Ciliate</name>
    <dbReference type="NCBI Taxonomy" id="5949"/>
    <lineage>
        <taxon>Eukaryota</taxon>
        <taxon>Sar</taxon>
        <taxon>Alveolata</taxon>
        <taxon>Ciliophora</taxon>
        <taxon>Intramacronucleata</taxon>
        <taxon>Spirotrichea</taxon>
        <taxon>Stichotrichia</taxon>
        <taxon>Sporadotrichida</taxon>
        <taxon>Oxytrichidae</taxon>
        <taxon>Stylonychinae</taxon>
        <taxon>Stylonychia</taxon>
    </lineage>
</organism>
<keyword evidence="8 10" id="KW-1133">Transmembrane helix</keyword>
<evidence type="ECO:0000256" key="5">
    <source>
        <dbReference type="ARBA" id="ARBA00022801"/>
    </source>
</evidence>
<evidence type="ECO:0000256" key="8">
    <source>
        <dbReference type="ARBA" id="ARBA00022989"/>
    </source>
</evidence>
<dbReference type="PANTHER" id="PTHR15495">
    <property type="entry name" value="NEGATIVE REGULATOR OF VESICLE FORMATION-RELATED"/>
    <property type="match status" value="1"/>
</dbReference>
<evidence type="ECO:0000256" key="10">
    <source>
        <dbReference type="RuleBase" id="RU365011"/>
    </source>
</evidence>
<protein>
    <recommendedName>
        <fullName evidence="10">GPI inositol-deacylase</fullName>
        <ecNumber evidence="10">3.1.-.-</ecNumber>
    </recommendedName>
</protein>